<evidence type="ECO:0000313" key="2">
    <source>
        <dbReference type="EMBL" id="KAB8131821.1"/>
    </source>
</evidence>
<comment type="caution">
    <text evidence="2">The sequence shown here is derived from an EMBL/GenBank/DDBJ whole genome shotgun (WGS) entry which is preliminary data.</text>
</comment>
<evidence type="ECO:0000313" key="3">
    <source>
        <dbReference type="Proteomes" id="UP000480246"/>
    </source>
</evidence>
<dbReference type="GO" id="GO:0016787">
    <property type="term" value="F:hydrolase activity"/>
    <property type="evidence" value="ECO:0007669"/>
    <property type="project" value="UniProtKB-KW"/>
</dbReference>
<protein>
    <submittedName>
        <fullName evidence="2">Alpha/beta hydrolase</fullName>
    </submittedName>
</protein>
<dbReference type="PANTHER" id="PTHR43798:SF33">
    <property type="entry name" value="HYDROLASE, PUTATIVE (AFU_ORTHOLOGUE AFUA_2G14860)-RELATED"/>
    <property type="match status" value="1"/>
</dbReference>
<proteinExistence type="predicted"/>
<dbReference type="InterPro" id="IPR050266">
    <property type="entry name" value="AB_hydrolase_sf"/>
</dbReference>
<dbReference type="PRINTS" id="PR00111">
    <property type="entry name" value="ABHYDROLASE"/>
</dbReference>
<gene>
    <name evidence="2" type="ORF">F9U64_13245</name>
</gene>
<dbReference type="PANTHER" id="PTHR43798">
    <property type="entry name" value="MONOACYLGLYCEROL LIPASE"/>
    <property type="match status" value="1"/>
</dbReference>
<reference evidence="2 3" key="1">
    <citation type="submission" date="2019-10" db="EMBL/GenBank/DDBJ databases">
        <title>Gracilibacillus sp. nov. isolated from rice seeds.</title>
        <authorList>
            <person name="He S."/>
        </authorList>
    </citation>
    <scope>NUCLEOTIDE SEQUENCE [LARGE SCALE GENOMIC DNA]</scope>
    <source>
        <strain evidence="2 3">TD8</strain>
    </source>
</reference>
<feature type="domain" description="AB hydrolase-1" evidence="1">
    <location>
        <begin position="28"/>
        <end position="256"/>
    </location>
</feature>
<dbReference type="InterPro" id="IPR029058">
    <property type="entry name" value="AB_hydrolase_fold"/>
</dbReference>
<organism evidence="2 3">
    <name type="scientific">Gracilibacillus oryzae</name>
    <dbReference type="NCBI Taxonomy" id="1672701"/>
    <lineage>
        <taxon>Bacteria</taxon>
        <taxon>Bacillati</taxon>
        <taxon>Bacillota</taxon>
        <taxon>Bacilli</taxon>
        <taxon>Bacillales</taxon>
        <taxon>Bacillaceae</taxon>
        <taxon>Gracilibacillus</taxon>
    </lineage>
</organism>
<dbReference type="Proteomes" id="UP000480246">
    <property type="component" value="Unassembled WGS sequence"/>
</dbReference>
<dbReference type="Gene3D" id="3.40.50.1820">
    <property type="entry name" value="alpha/beta hydrolase"/>
    <property type="match status" value="1"/>
</dbReference>
<accession>A0A7C8KXP5</accession>
<dbReference type="GO" id="GO:0016020">
    <property type="term" value="C:membrane"/>
    <property type="evidence" value="ECO:0007669"/>
    <property type="project" value="TreeGrafter"/>
</dbReference>
<dbReference type="RefSeq" id="WP_153404270.1">
    <property type="nucleotide sequence ID" value="NZ_ML762432.1"/>
</dbReference>
<keyword evidence="2" id="KW-0378">Hydrolase</keyword>
<dbReference type="SUPFAM" id="SSF53474">
    <property type="entry name" value="alpha/beta-Hydrolases"/>
    <property type="match status" value="1"/>
</dbReference>
<dbReference type="Pfam" id="PF00561">
    <property type="entry name" value="Abhydrolase_1"/>
    <property type="match status" value="1"/>
</dbReference>
<name>A0A7C8KXP5_9BACI</name>
<sequence>MKNYIWYKEHSIFYEIHPSTQNSQPKYILLLHGFLASSYCFRHLIPSLQKEFHVLNIDIPPFGKSSKNKNNLYTYDHIVDAIIFLLDQLQINKVTILGHSMGGQIALRCSYSHKKRVERLYLLAPCSFMHRSIFFSRMISYNPLTPYLAKKFLQSKGVYEVLRQCMYNDQLITKEMLKKYKQPFENNAIYRSIMTWLKDHQGDLTEEQLAMITTPCTIFWGKDDLILPYQLGYDLARCLKKANLYLFEEAGHFLPEEIPFPIISAVHSELKT</sequence>
<dbReference type="InterPro" id="IPR000073">
    <property type="entry name" value="AB_hydrolase_1"/>
</dbReference>
<dbReference type="EMBL" id="WEID01000065">
    <property type="protein sequence ID" value="KAB8131821.1"/>
    <property type="molecule type" value="Genomic_DNA"/>
</dbReference>
<dbReference type="OrthoDB" id="9797695at2"/>
<dbReference type="AlphaFoldDB" id="A0A7C8KXP5"/>
<keyword evidence="3" id="KW-1185">Reference proteome</keyword>
<evidence type="ECO:0000259" key="1">
    <source>
        <dbReference type="Pfam" id="PF00561"/>
    </source>
</evidence>